<keyword evidence="3" id="KW-1185">Reference proteome</keyword>
<protein>
    <submittedName>
        <fullName evidence="2">Putative structural protein</fullName>
    </submittedName>
</protein>
<organism evidence="2 3">
    <name type="scientific">Klebsiella phage vB_KleM_RaK2</name>
    <dbReference type="NCBI Taxonomy" id="1147094"/>
    <lineage>
        <taxon>Viruses</taxon>
        <taxon>Duplodnaviria</taxon>
        <taxon>Heunggongvirae</taxon>
        <taxon>Uroviricota</taxon>
        <taxon>Caudoviricetes</taxon>
        <taxon>Alcyoneusvirus</taxon>
        <taxon>Alcyoneusvirus RaK2</taxon>
    </lineage>
</organism>
<dbReference type="Gene3D" id="2.60.40.1080">
    <property type="match status" value="1"/>
</dbReference>
<gene>
    <name evidence="2" type="ORF">RaK2_00496</name>
</gene>
<dbReference type="GeneID" id="14013084"/>
<evidence type="ECO:0000313" key="3">
    <source>
        <dbReference type="Proteomes" id="UP000007524"/>
    </source>
</evidence>
<dbReference type="Proteomes" id="UP000007524">
    <property type="component" value="Segment"/>
</dbReference>
<accession>H6X4V3</accession>
<dbReference type="EMBL" id="JQ513383">
    <property type="protein sequence ID" value="AFA44769.1"/>
    <property type="molecule type" value="Genomic_DNA"/>
</dbReference>
<dbReference type="InterPro" id="IPR008964">
    <property type="entry name" value="Invasin/intimin_cell_adhesion"/>
</dbReference>
<feature type="domain" description="BIG2" evidence="1">
    <location>
        <begin position="131"/>
        <end position="208"/>
    </location>
</feature>
<evidence type="ECO:0000313" key="2">
    <source>
        <dbReference type="EMBL" id="AFA44769.1"/>
    </source>
</evidence>
<dbReference type="RefSeq" id="YP_007007651.1">
    <property type="nucleotide sequence ID" value="NC_019526.1"/>
</dbReference>
<dbReference type="InterPro" id="IPR003343">
    <property type="entry name" value="Big_2"/>
</dbReference>
<sequence>MARVIAKQNHYPFVVDGLKVTAANVNGTVHVGDLFVYKQRTFDVYDLISTDGTVYTFIRLVHRDSNLVALKYSDADEDIADSLAVNTFCIKESDPKTGVEGFSILYQLNKVKLDNGGFIFRRTNVKPPVVHVESVTVSPKTLTGAVGGTEQLSISVLPLDATDKSVTWSSSAEGVCTVDSTGLVSYVATGTATITVTTNDGNKTDTVEVTVE</sequence>
<dbReference type="SUPFAM" id="SSF49373">
    <property type="entry name" value="Invasin/intimin cell-adhesion fragments"/>
    <property type="match status" value="1"/>
</dbReference>
<dbReference type="KEGG" id="vg:14013084"/>
<dbReference type="SMART" id="SM00635">
    <property type="entry name" value="BID_2"/>
    <property type="match status" value="1"/>
</dbReference>
<name>H6X4V3_9CAUD</name>
<reference evidence="2 3" key="1">
    <citation type="journal article" date="2012" name="J. Virol.">
        <title>Genome of Klebsiella sp.-Infecting Bacteriophage vB_KleM_RaK2.</title>
        <authorList>
            <person name="Simoliunas E."/>
            <person name="Kaliniene L."/>
            <person name="Truncaite L."/>
            <person name="Klausa V."/>
            <person name="Zajanckauskaite A."/>
            <person name="Meskys R."/>
        </authorList>
    </citation>
    <scope>NUCLEOTIDE SEQUENCE [LARGE SCALE GENOMIC DNA]</scope>
</reference>
<evidence type="ECO:0000259" key="1">
    <source>
        <dbReference type="SMART" id="SM00635"/>
    </source>
</evidence>
<dbReference type="Pfam" id="PF02368">
    <property type="entry name" value="Big_2"/>
    <property type="match status" value="1"/>
</dbReference>
<dbReference type="OrthoDB" id="31808at10239"/>
<proteinExistence type="predicted"/>